<dbReference type="RefSeq" id="XP_042915931.1">
    <property type="nucleotide sequence ID" value="XM_043071560.1"/>
</dbReference>
<dbReference type="InParanoid" id="A0A2K3CUQ7"/>
<dbReference type="OrthoDB" id="550852at2759"/>
<dbReference type="Pfam" id="PF01753">
    <property type="entry name" value="zf-MYND"/>
    <property type="match status" value="1"/>
</dbReference>
<dbReference type="STRING" id="3055.A0A2K3CUQ7"/>
<keyword evidence="2 4" id="KW-0863">Zinc-finger</keyword>
<dbReference type="EMBL" id="CM008977">
    <property type="protein sequence ID" value="PNW72015.1"/>
    <property type="molecule type" value="Genomic_DNA"/>
</dbReference>
<evidence type="ECO:0000313" key="7">
    <source>
        <dbReference type="EMBL" id="PNW72015.1"/>
    </source>
</evidence>
<proteinExistence type="predicted"/>
<dbReference type="Gene3D" id="6.10.140.2220">
    <property type="match status" value="1"/>
</dbReference>
<evidence type="ECO:0000256" key="4">
    <source>
        <dbReference type="PROSITE-ProRule" id="PRU00134"/>
    </source>
</evidence>
<dbReference type="GO" id="GO:0008270">
    <property type="term" value="F:zinc ion binding"/>
    <property type="evidence" value="ECO:0007669"/>
    <property type="project" value="UniProtKB-KW"/>
</dbReference>
<evidence type="ECO:0000259" key="6">
    <source>
        <dbReference type="PROSITE" id="PS50865"/>
    </source>
</evidence>
<dbReference type="Gramene" id="PNW72015">
    <property type="protein sequence ID" value="PNW72015"/>
    <property type="gene ID" value="CHLRE_16g686002v5"/>
</dbReference>
<protein>
    <recommendedName>
        <fullName evidence="6">MYND-type domain-containing protein</fullName>
    </recommendedName>
</protein>
<feature type="domain" description="MYND-type" evidence="6">
    <location>
        <begin position="239"/>
        <end position="295"/>
    </location>
</feature>
<keyword evidence="3" id="KW-0862">Zinc</keyword>
<evidence type="ECO:0000256" key="2">
    <source>
        <dbReference type="ARBA" id="ARBA00022771"/>
    </source>
</evidence>
<evidence type="ECO:0000256" key="5">
    <source>
        <dbReference type="SAM" id="MobiDB-lite"/>
    </source>
</evidence>
<evidence type="ECO:0000256" key="1">
    <source>
        <dbReference type="ARBA" id="ARBA00022723"/>
    </source>
</evidence>
<feature type="region of interest" description="Disordered" evidence="5">
    <location>
        <begin position="112"/>
        <end position="132"/>
    </location>
</feature>
<dbReference type="KEGG" id="cre:CHLRE_16g686002v5"/>
<evidence type="ECO:0000313" key="8">
    <source>
        <dbReference type="Proteomes" id="UP000006906"/>
    </source>
</evidence>
<accession>A0A2K3CUQ7</accession>
<evidence type="ECO:0000256" key="3">
    <source>
        <dbReference type="ARBA" id="ARBA00022833"/>
    </source>
</evidence>
<dbReference type="PROSITE" id="PS50865">
    <property type="entry name" value="ZF_MYND_2"/>
    <property type="match status" value="1"/>
</dbReference>
<dbReference type="GeneID" id="66056758"/>
<organism evidence="7 8">
    <name type="scientific">Chlamydomonas reinhardtii</name>
    <name type="common">Chlamydomonas smithii</name>
    <dbReference type="NCBI Taxonomy" id="3055"/>
    <lineage>
        <taxon>Eukaryota</taxon>
        <taxon>Viridiplantae</taxon>
        <taxon>Chlorophyta</taxon>
        <taxon>core chlorophytes</taxon>
        <taxon>Chlorophyceae</taxon>
        <taxon>CS clade</taxon>
        <taxon>Chlamydomonadales</taxon>
        <taxon>Chlamydomonadaceae</taxon>
        <taxon>Chlamydomonas</taxon>
    </lineage>
</organism>
<reference evidence="7 8" key="1">
    <citation type="journal article" date="2007" name="Science">
        <title>The Chlamydomonas genome reveals the evolution of key animal and plant functions.</title>
        <authorList>
            <person name="Merchant S.S."/>
            <person name="Prochnik S.E."/>
            <person name="Vallon O."/>
            <person name="Harris E.H."/>
            <person name="Karpowicz S.J."/>
            <person name="Witman G.B."/>
            <person name="Terry A."/>
            <person name="Salamov A."/>
            <person name="Fritz-Laylin L.K."/>
            <person name="Marechal-Drouard L."/>
            <person name="Marshall W.F."/>
            <person name="Qu L.H."/>
            <person name="Nelson D.R."/>
            <person name="Sanderfoot A.A."/>
            <person name="Spalding M.H."/>
            <person name="Kapitonov V.V."/>
            <person name="Ren Q."/>
            <person name="Ferris P."/>
            <person name="Lindquist E."/>
            <person name="Shapiro H."/>
            <person name="Lucas S.M."/>
            <person name="Grimwood J."/>
            <person name="Schmutz J."/>
            <person name="Cardol P."/>
            <person name="Cerutti H."/>
            <person name="Chanfreau G."/>
            <person name="Chen C.L."/>
            <person name="Cognat V."/>
            <person name="Croft M.T."/>
            <person name="Dent R."/>
            <person name="Dutcher S."/>
            <person name="Fernandez E."/>
            <person name="Fukuzawa H."/>
            <person name="Gonzalez-Ballester D."/>
            <person name="Gonzalez-Halphen D."/>
            <person name="Hallmann A."/>
            <person name="Hanikenne M."/>
            <person name="Hippler M."/>
            <person name="Inwood W."/>
            <person name="Jabbari K."/>
            <person name="Kalanon M."/>
            <person name="Kuras R."/>
            <person name="Lefebvre P.A."/>
            <person name="Lemaire S.D."/>
            <person name="Lobanov A.V."/>
            <person name="Lohr M."/>
            <person name="Manuell A."/>
            <person name="Meier I."/>
            <person name="Mets L."/>
            <person name="Mittag M."/>
            <person name="Mittelmeier T."/>
            <person name="Moroney J.V."/>
            <person name="Moseley J."/>
            <person name="Napoli C."/>
            <person name="Nedelcu A.M."/>
            <person name="Niyogi K."/>
            <person name="Novoselov S.V."/>
            <person name="Paulsen I.T."/>
            <person name="Pazour G."/>
            <person name="Purton S."/>
            <person name="Ral J.P."/>
            <person name="Riano-Pachon D.M."/>
            <person name="Riekhof W."/>
            <person name="Rymarquis L."/>
            <person name="Schroda M."/>
            <person name="Stern D."/>
            <person name="Umen J."/>
            <person name="Willows R."/>
            <person name="Wilson N."/>
            <person name="Zimmer S.L."/>
            <person name="Allmer J."/>
            <person name="Balk J."/>
            <person name="Bisova K."/>
            <person name="Chen C.J."/>
            <person name="Elias M."/>
            <person name="Gendler K."/>
            <person name="Hauser C."/>
            <person name="Lamb M.R."/>
            <person name="Ledford H."/>
            <person name="Long J.C."/>
            <person name="Minagawa J."/>
            <person name="Page M.D."/>
            <person name="Pan J."/>
            <person name="Pootakham W."/>
            <person name="Roje S."/>
            <person name="Rose A."/>
            <person name="Stahlberg E."/>
            <person name="Terauchi A.M."/>
            <person name="Yang P."/>
            <person name="Ball S."/>
            <person name="Bowler C."/>
            <person name="Dieckmann C.L."/>
            <person name="Gladyshev V.N."/>
            <person name="Green P."/>
            <person name="Jorgensen R."/>
            <person name="Mayfield S."/>
            <person name="Mueller-Roeber B."/>
            <person name="Rajamani S."/>
            <person name="Sayre R.T."/>
            <person name="Brokstein P."/>
            <person name="Dubchak I."/>
            <person name="Goodstein D."/>
            <person name="Hornick L."/>
            <person name="Huang Y.W."/>
            <person name="Jhaveri J."/>
            <person name="Luo Y."/>
            <person name="Martinez D."/>
            <person name="Ngau W.C."/>
            <person name="Otillar B."/>
            <person name="Poliakov A."/>
            <person name="Porter A."/>
            <person name="Szajkowski L."/>
            <person name="Werner G."/>
            <person name="Zhou K."/>
            <person name="Grigoriev I.V."/>
            <person name="Rokhsar D.S."/>
            <person name="Grossman A.R."/>
        </authorList>
    </citation>
    <scope>NUCLEOTIDE SEQUENCE [LARGE SCALE GENOMIC DNA]</scope>
    <source>
        <strain evidence="8">CC-503</strain>
    </source>
</reference>
<name>A0A2K3CUQ7_CHLRE</name>
<keyword evidence="8" id="KW-1185">Reference proteome</keyword>
<dbReference type="AlphaFoldDB" id="A0A2K3CUQ7"/>
<sequence>MTAAFDDLDAAEAADRAQNLDEAVEKYSRAIASITEFLKAPFAGDFSGFIEPSELRSMLPGVQLRLGRLKKMQQVRDAPPVPGAIPLTGPNAAVSLSPEDAADVAARAAAAAAAKARRPPPPAAGKGPGPSAAGDTAALFGAGSAAAAAGAGAGAGARAADEERATAERLQQELLRVAGAAGAAAGAGAAAAPAAASAGKKSVAGTTSAVAEARAGAGVAAAGQEEGSSGAGLGAAQQCAGCGLQGRWREGFSGGAPAASTAAPPSLLRCGRCRAVFYCSRECQKQHWSKHKLACR</sequence>
<gene>
    <name evidence="7" type="ORF">CHLRE_16g686002v5</name>
</gene>
<dbReference type="InterPro" id="IPR002893">
    <property type="entry name" value="Znf_MYND"/>
</dbReference>
<keyword evidence="1" id="KW-0479">Metal-binding</keyword>
<dbReference type="Proteomes" id="UP000006906">
    <property type="component" value="Chromosome 16"/>
</dbReference>
<dbReference type="SUPFAM" id="SSF144232">
    <property type="entry name" value="HIT/MYND zinc finger-like"/>
    <property type="match status" value="1"/>
</dbReference>